<comment type="similarity">
    <text evidence="1 5">Belongs to the glycosyl hydrolase 1 family.</text>
</comment>
<dbReference type="GO" id="GO:0005829">
    <property type="term" value="C:cytosol"/>
    <property type="evidence" value="ECO:0007669"/>
    <property type="project" value="TreeGrafter"/>
</dbReference>
<dbReference type="Proteomes" id="UP000044625">
    <property type="component" value="Unassembled WGS sequence"/>
</dbReference>
<organism evidence="7 10">
    <name type="scientific">Yersinia pekkanenii</name>
    <dbReference type="NCBI Taxonomy" id="1288385"/>
    <lineage>
        <taxon>Bacteria</taxon>
        <taxon>Pseudomonadati</taxon>
        <taxon>Pseudomonadota</taxon>
        <taxon>Gammaproteobacteria</taxon>
        <taxon>Enterobacterales</taxon>
        <taxon>Yersiniaceae</taxon>
        <taxon>Yersinia</taxon>
    </lineage>
</organism>
<evidence type="ECO:0000256" key="2">
    <source>
        <dbReference type="ARBA" id="ARBA00022801"/>
    </source>
</evidence>
<dbReference type="GO" id="GO:0008706">
    <property type="term" value="F:6-phospho-beta-glucosidase activity"/>
    <property type="evidence" value="ECO:0007669"/>
    <property type="project" value="UniProtKB-EC"/>
</dbReference>
<dbReference type="FunFam" id="3.20.20.80:FF:000004">
    <property type="entry name" value="Beta-glucosidase 6-phospho-beta-glucosidase"/>
    <property type="match status" value="1"/>
</dbReference>
<reference evidence="7" key="3">
    <citation type="submission" date="2015-03" db="EMBL/GenBank/DDBJ databases">
        <authorList>
            <person name="Murphy D."/>
        </authorList>
    </citation>
    <scope>NUCLEOTIDE SEQUENCE [LARGE SCALE GENOMIC DNA]</scope>
    <source>
        <strain evidence="7">A125KOH2</strain>
    </source>
</reference>
<dbReference type="GO" id="GO:0016052">
    <property type="term" value="P:carbohydrate catabolic process"/>
    <property type="evidence" value="ECO:0007669"/>
    <property type="project" value="TreeGrafter"/>
</dbReference>
<dbReference type="PANTHER" id="PTHR10353:SF122">
    <property type="entry name" value="6-PHOSPHO-BETA-GLUCOSIDASE ASCB-RELATED"/>
    <property type="match status" value="1"/>
</dbReference>
<proteinExistence type="inferred from homology"/>
<name>A0A0T9QVK0_9GAMM</name>
<reference evidence="8 9" key="2">
    <citation type="submission" date="2015-03" db="EMBL/GenBank/DDBJ databases">
        <authorList>
            <consortium name="Pathogen Informatics"/>
            <person name="Murphy D."/>
        </authorList>
    </citation>
    <scope>NUCLEOTIDE SEQUENCE [LARGE SCALE GENOMIC DNA]</scope>
    <source>
        <strain evidence="8">Type strain: CIP110230</strain>
        <strain evidence="9">type strain: CIP110230</strain>
    </source>
</reference>
<dbReference type="OrthoDB" id="9765195at2"/>
<dbReference type="STRING" id="1288385.ERS137968_00372"/>
<dbReference type="Gene3D" id="3.20.20.80">
    <property type="entry name" value="Glycosidases"/>
    <property type="match status" value="1"/>
</dbReference>
<dbReference type="InterPro" id="IPR018120">
    <property type="entry name" value="Glyco_hydro_1_AS"/>
</dbReference>
<evidence type="ECO:0000313" key="10">
    <source>
        <dbReference type="Proteomes" id="UP000045840"/>
    </source>
</evidence>
<evidence type="ECO:0000256" key="5">
    <source>
        <dbReference type="RuleBase" id="RU003690"/>
    </source>
</evidence>
<keyword evidence="2 6" id="KW-0378">Hydrolase</keyword>
<dbReference type="EC" id="3.2.1.86" evidence="7"/>
<dbReference type="SUPFAM" id="SSF51445">
    <property type="entry name" value="(Trans)glycosidases"/>
    <property type="match status" value="1"/>
</dbReference>
<keyword evidence="3 6" id="KW-0326">Glycosidase</keyword>
<dbReference type="EMBL" id="CWJL01000002">
    <property type="protein sequence ID" value="CRY63730.1"/>
    <property type="molecule type" value="Genomic_DNA"/>
</dbReference>
<accession>A0A0T9QVK0</accession>
<dbReference type="InterPro" id="IPR017853">
    <property type="entry name" value="GH"/>
</dbReference>
<evidence type="ECO:0000313" key="8">
    <source>
        <dbReference type="EMBL" id="CRY63730.1"/>
    </source>
</evidence>
<dbReference type="PROSITE" id="PS00653">
    <property type="entry name" value="GLYCOSYL_HYDROL_F1_2"/>
    <property type="match status" value="1"/>
</dbReference>
<evidence type="ECO:0000313" key="9">
    <source>
        <dbReference type="Proteomes" id="UP000044625"/>
    </source>
</evidence>
<dbReference type="EMBL" id="CQAZ01000039">
    <property type="protein sequence ID" value="CNI30771.1"/>
    <property type="molecule type" value="Genomic_DNA"/>
</dbReference>
<sequence>MPASTFPDGFLWGGALAANQAEGACFEGGKGLTTVDMIPHGPHRLAVKLGQEKRFTLRDDEFYPSHQAIDFYHRYQDDIALMAEMGFTVFRTSIAWSRIYPNGDEMTPNAEGIAFYRDLFNECKKHHIEPLVTLCHFDVPMHLVTEYGSWRNRKMVEFFTRYARTCFAAFDGLVKYWLTFNEINILLHSPFSGAGLVFEPHENQEQVKYQAAHHELLASALATKIAHEVNPNNQVGCMLAGGNFYPRTCKPEDVWAALEKDRENLFFIDVQARGAYPAYTKRLFREKGISVVTEAGDDDILKHVVDFVSFSYYASRCASADMNEHNSSAANIVKSLKNPHIQASEWGWGIDPLGLRITMNMMYDRYQKPLFLVENGLGAKDEINPQGEIEDDYRISYLREHIKAMGEAIDDGIPVIGYTSWGCIDLVSASTGEMSKRYGFIYVDRDDQGQGSLARRKKKSFYWYKKVIASNGADLS</sequence>
<evidence type="ECO:0000256" key="3">
    <source>
        <dbReference type="ARBA" id="ARBA00023295"/>
    </source>
</evidence>
<dbReference type="PROSITE" id="PS00572">
    <property type="entry name" value="GLYCOSYL_HYDROL_F1_1"/>
    <property type="match status" value="1"/>
</dbReference>
<evidence type="ECO:0000256" key="1">
    <source>
        <dbReference type="ARBA" id="ARBA00010838"/>
    </source>
</evidence>
<evidence type="ECO:0000313" key="7">
    <source>
        <dbReference type="EMBL" id="CNI30771.1"/>
    </source>
</evidence>
<protein>
    <submittedName>
        <fullName evidence="7">Cryptic 6-phospho-beta-glucosidase</fullName>
        <ecNumber evidence="7">3.2.1.86</ecNumber>
    </submittedName>
</protein>
<dbReference type="InterPro" id="IPR033132">
    <property type="entry name" value="GH_1_N_CS"/>
</dbReference>
<feature type="active site" description="Nucleophile" evidence="4">
    <location>
        <position position="374"/>
    </location>
</feature>
<dbReference type="InterPro" id="IPR001360">
    <property type="entry name" value="Glyco_hydro_1"/>
</dbReference>
<evidence type="ECO:0000256" key="4">
    <source>
        <dbReference type="PROSITE-ProRule" id="PRU10055"/>
    </source>
</evidence>
<dbReference type="AlphaFoldDB" id="A0A0T9QVK0"/>
<gene>
    <name evidence="7" type="primary">ascB</name>
    <name evidence="7" type="ORF">ERS008529_03653</name>
    <name evidence="8" type="ORF">ERS137968_00372</name>
</gene>
<dbReference type="RefSeq" id="WP_049614555.1">
    <property type="nucleotide sequence ID" value="NZ_CAWMMU010000002.1"/>
</dbReference>
<dbReference type="PANTHER" id="PTHR10353">
    <property type="entry name" value="GLYCOSYL HYDROLASE"/>
    <property type="match status" value="1"/>
</dbReference>
<dbReference type="Pfam" id="PF00232">
    <property type="entry name" value="Glyco_hydro_1"/>
    <property type="match status" value="1"/>
</dbReference>
<dbReference type="Proteomes" id="UP000045840">
    <property type="component" value="Unassembled WGS sequence"/>
</dbReference>
<keyword evidence="9" id="KW-1185">Reference proteome</keyword>
<dbReference type="PRINTS" id="PR00131">
    <property type="entry name" value="GLHYDRLASE1"/>
</dbReference>
<dbReference type="NCBIfam" id="NF007356">
    <property type="entry name" value="PRK09852.1"/>
    <property type="match status" value="1"/>
</dbReference>
<dbReference type="NCBIfam" id="NF007158">
    <property type="entry name" value="PRK09593.1"/>
    <property type="match status" value="1"/>
</dbReference>
<evidence type="ECO:0000256" key="6">
    <source>
        <dbReference type="RuleBase" id="RU004468"/>
    </source>
</evidence>
<reference evidence="10" key="1">
    <citation type="submission" date="2015-03" db="EMBL/GenBank/DDBJ databases">
        <authorList>
            <consortium name="Pathogen Informatics"/>
        </authorList>
    </citation>
    <scope>NUCLEOTIDE SEQUENCE [LARGE SCALE GENOMIC DNA]</scope>
    <source>
        <strain evidence="10">A125KOH2</strain>
    </source>
</reference>